<proteinExistence type="predicted"/>
<dbReference type="PROSITE" id="PS51318">
    <property type="entry name" value="TAT"/>
    <property type="match status" value="1"/>
</dbReference>
<dbReference type="PANTHER" id="PTHR30163">
    <property type="entry name" value="MEMBRANE-BOUND LYTIC MUREIN TRANSGLYCOSYLASE B"/>
    <property type="match status" value="1"/>
</dbReference>
<dbReference type="AlphaFoldDB" id="A0A318SI13"/>
<dbReference type="InterPro" id="IPR043426">
    <property type="entry name" value="MltB-like"/>
</dbReference>
<evidence type="ECO:0000256" key="1">
    <source>
        <dbReference type="PIRSR" id="PIRSR611757-1"/>
    </source>
</evidence>
<dbReference type="Proteomes" id="UP000247540">
    <property type="component" value="Unassembled WGS sequence"/>
</dbReference>
<dbReference type="NCBIfam" id="TIGR02282">
    <property type="entry name" value="MltB"/>
    <property type="match status" value="1"/>
</dbReference>
<dbReference type="GO" id="GO:0009253">
    <property type="term" value="P:peptidoglycan catabolic process"/>
    <property type="evidence" value="ECO:0007669"/>
    <property type="project" value="TreeGrafter"/>
</dbReference>
<evidence type="ECO:0000256" key="2">
    <source>
        <dbReference type="SAM" id="MobiDB-lite"/>
    </source>
</evidence>
<reference evidence="4 5" key="1">
    <citation type="submission" date="2018-06" db="EMBL/GenBank/DDBJ databases">
        <title>Genomic Encyclopedia of Type Strains, Phase III (KMG-III): the genomes of soil and plant-associated and newly described type strains.</title>
        <authorList>
            <person name="Whitman W."/>
        </authorList>
    </citation>
    <scope>NUCLEOTIDE SEQUENCE [LARGE SCALE GENOMIC DNA]</scope>
    <source>
        <strain evidence="4 5">CECT 7646</strain>
    </source>
</reference>
<comment type="caution">
    <text evidence="4">The sequence shown here is derived from an EMBL/GenBank/DDBJ whole genome shotgun (WGS) entry which is preliminary data.</text>
</comment>
<dbReference type="CDD" id="cd13399">
    <property type="entry name" value="Slt35-like"/>
    <property type="match status" value="1"/>
</dbReference>
<evidence type="ECO:0000259" key="3">
    <source>
        <dbReference type="Pfam" id="PF13406"/>
    </source>
</evidence>
<feature type="domain" description="Transglycosylase SLT" evidence="3">
    <location>
        <begin position="71"/>
        <end position="373"/>
    </location>
</feature>
<protein>
    <submittedName>
        <fullName evidence="4">Membrane-bound lytic murein transglycosylase B</fullName>
    </submittedName>
</protein>
<evidence type="ECO:0000313" key="4">
    <source>
        <dbReference type="EMBL" id="PYE78571.1"/>
    </source>
</evidence>
<dbReference type="InterPro" id="IPR023346">
    <property type="entry name" value="Lysozyme-like_dom_sf"/>
</dbReference>
<feature type="region of interest" description="Disordered" evidence="2">
    <location>
        <begin position="40"/>
        <end position="63"/>
    </location>
</feature>
<keyword evidence="5" id="KW-1185">Reference proteome</keyword>
<feature type="active site" evidence="1">
    <location>
        <position position="167"/>
    </location>
</feature>
<evidence type="ECO:0000313" key="5">
    <source>
        <dbReference type="Proteomes" id="UP000247540"/>
    </source>
</evidence>
<dbReference type="SUPFAM" id="SSF53955">
    <property type="entry name" value="Lysozyme-like"/>
    <property type="match status" value="1"/>
</dbReference>
<dbReference type="Pfam" id="PF13406">
    <property type="entry name" value="SLT_2"/>
    <property type="match status" value="1"/>
</dbReference>
<dbReference type="EMBL" id="QJTC01000006">
    <property type="protein sequence ID" value="PYE78571.1"/>
    <property type="molecule type" value="Genomic_DNA"/>
</dbReference>
<name>A0A318SI13_9BURK</name>
<sequence length="382" mass="41537">MPLTPRSLPDDRRPALRRIAAATLATGLAGIAAGIGLPGDARAQAAAHSKPARRPAAPPPPPVFYADQAEAMQFADDLAARRDLDRDREWVRQAIGQAQFLPTVPRLMMPAPRGTTKNWRVYRSRFVDPVRIRAGVRFWQEHRDALARAERTYGVPAEIIVGIIGVETVYGQQVGTFRVMDALSTLSFDFPAAHPRAAERIAFFRGELEQFLSLSNRGNFDPFALRGSYAGAMGLPQFMPSSWSKYAVDFDGDGRIDLFGSPADAIGSVGSYFKAFGWKTGMPTHYPVAFDAERLDKDALLAPDILPTFSPAAFAAKGAVLDGAAREHAGPLALVELQNGADMPTYIAGTENFYVITRYNWSSHYALSVIELGAAVSEALGR</sequence>
<dbReference type="GO" id="GO:0008933">
    <property type="term" value="F:peptidoglycan lytic transglycosylase activity"/>
    <property type="evidence" value="ECO:0007669"/>
    <property type="project" value="TreeGrafter"/>
</dbReference>
<gene>
    <name evidence="4" type="ORF">DFQ15_10679</name>
</gene>
<dbReference type="PANTHER" id="PTHR30163:SF9">
    <property type="entry name" value="MEMBRANE-BOUND LYTIC MUREIN TRANSGLYCOSYLASE B"/>
    <property type="match status" value="1"/>
</dbReference>
<dbReference type="FunFam" id="1.10.8.350:FF:000001">
    <property type="entry name" value="Lytic murein transglycosylase B"/>
    <property type="match status" value="1"/>
</dbReference>
<organism evidence="4 5">
    <name type="scientific">Xylophilus ampelinus</name>
    <dbReference type="NCBI Taxonomy" id="54067"/>
    <lineage>
        <taxon>Bacteria</taxon>
        <taxon>Pseudomonadati</taxon>
        <taxon>Pseudomonadota</taxon>
        <taxon>Betaproteobacteria</taxon>
        <taxon>Burkholderiales</taxon>
        <taxon>Xylophilus</taxon>
    </lineage>
</organism>
<dbReference type="Gene3D" id="1.10.530.10">
    <property type="match status" value="1"/>
</dbReference>
<accession>A0A318SI13</accession>
<dbReference type="InterPro" id="IPR006311">
    <property type="entry name" value="TAT_signal"/>
</dbReference>
<dbReference type="Gene3D" id="1.10.8.350">
    <property type="entry name" value="Bacterial muramidase"/>
    <property type="match status" value="1"/>
</dbReference>
<dbReference type="InterPro" id="IPR031304">
    <property type="entry name" value="SLT_2"/>
</dbReference>
<dbReference type="InterPro" id="IPR011757">
    <property type="entry name" value="Lytic_transglycosylase_MltB"/>
</dbReference>